<dbReference type="RefSeq" id="WP_339969521.1">
    <property type="nucleotide sequence ID" value="NZ_JAWMWG010000001.1"/>
</dbReference>
<dbReference type="EMBL" id="JAWMWG010000001">
    <property type="protein sequence ID" value="MEJ6348393.1"/>
    <property type="molecule type" value="Genomic_DNA"/>
</dbReference>
<protein>
    <submittedName>
        <fullName evidence="1">Uncharacterized protein</fullName>
    </submittedName>
</protein>
<name>A0ABU8SHI4_9LACO</name>
<evidence type="ECO:0000313" key="1">
    <source>
        <dbReference type="EMBL" id="MEJ6348393.1"/>
    </source>
</evidence>
<reference evidence="1 2" key="1">
    <citation type="submission" date="2023-10" db="EMBL/GenBank/DDBJ databases">
        <title>Holzapfeliella saturejae sp. nov. isolated from Satureja montana flowers.</title>
        <authorList>
            <person name="Alcantara C."/>
            <person name="Zuniga M."/>
            <person name="Landete J.M."/>
            <person name="Monedero V."/>
        </authorList>
    </citation>
    <scope>NUCLEOTIDE SEQUENCE [LARGE SCALE GENOMIC DNA]</scope>
    <source>
        <strain evidence="1 2">He02</strain>
    </source>
</reference>
<gene>
    <name evidence="1" type="ORF">R4Y45_04020</name>
</gene>
<evidence type="ECO:0000313" key="2">
    <source>
        <dbReference type="Proteomes" id="UP001377804"/>
    </source>
</evidence>
<accession>A0ABU8SHI4</accession>
<comment type="caution">
    <text evidence="1">The sequence shown here is derived from an EMBL/GenBank/DDBJ whole genome shotgun (WGS) entry which is preliminary data.</text>
</comment>
<keyword evidence="2" id="KW-1185">Reference proteome</keyword>
<organism evidence="1 2">
    <name type="scientific">Holzapfeliella saturejae</name>
    <dbReference type="NCBI Taxonomy" id="3082953"/>
    <lineage>
        <taxon>Bacteria</taxon>
        <taxon>Bacillati</taxon>
        <taxon>Bacillota</taxon>
        <taxon>Bacilli</taxon>
        <taxon>Lactobacillales</taxon>
        <taxon>Lactobacillaceae</taxon>
        <taxon>Holzapfeliella</taxon>
    </lineage>
</organism>
<proteinExistence type="predicted"/>
<sequence>MTYVGEVMAVENGVVTIQSHKLEQFINIQYIIGVHQTPIKSQKKKGFFS</sequence>
<dbReference type="Proteomes" id="UP001377804">
    <property type="component" value="Unassembled WGS sequence"/>
</dbReference>